<evidence type="ECO:0000256" key="3">
    <source>
        <dbReference type="ARBA" id="ARBA00023163"/>
    </source>
</evidence>
<comment type="subcellular location">
    <subcellularLocation>
        <location evidence="1">Nucleus</location>
    </subcellularLocation>
</comment>
<keyword evidence="2" id="KW-0805">Transcription regulation</keyword>
<dbReference type="AlphaFoldDB" id="A0A9P4QB87"/>
<feature type="compositionally biased region" description="Basic residues" evidence="7">
    <location>
        <begin position="134"/>
        <end position="143"/>
    </location>
</feature>
<keyword evidence="3" id="KW-0804">Transcription</keyword>
<proteinExistence type="inferred from homology"/>
<dbReference type="Proteomes" id="UP000799441">
    <property type="component" value="Unassembled WGS sequence"/>
</dbReference>
<comment type="similarity">
    <text evidence="5">Belongs to the TAF13 family.</text>
</comment>
<dbReference type="PANTHER" id="PTHR11380:SF5">
    <property type="entry name" value="TRANSCRIPTION INITIATION FACTOR TFIID SUBUNIT 13"/>
    <property type="match status" value="1"/>
</dbReference>
<feature type="region of interest" description="Disordered" evidence="7">
    <location>
        <begin position="119"/>
        <end position="162"/>
    </location>
</feature>
<dbReference type="InterPro" id="IPR003195">
    <property type="entry name" value="TFIID_TAF13"/>
</dbReference>
<dbReference type="GO" id="GO:0051123">
    <property type="term" value="P:RNA polymerase II preinitiation complex assembly"/>
    <property type="evidence" value="ECO:0007669"/>
    <property type="project" value="TreeGrafter"/>
</dbReference>
<evidence type="ECO:0000256" key="7">
    <source>
        <dbReference type="SAM" id="MobiDB-lite"/>
    </source>
</evidence>
<dbReference type="GO" id="GO:0046982">
    <property type="term" value="F:protein heterodimerization activity"/>
    <property type="evidence" value="ECO:0007669"/>
    <property type="project" value="InterPro"/>
</dbReference>
<sequence>MAEPRMRLRSKGQVFSTQDLSDMLFAFGDQAPSLNTTVTTLDEILTDFVIETCHAAALCASYSRRQKIKIDDFKWVLRKDTILLGRVMEQMWREKKMKDERKVGGMDFNAMSREEMQEMAELGGVGPEDEAVGKGKRGRRRKRRAEDEPEGAPVGKRMASGV</sequence>
<protein>
    <recommendedName>
        <fullName evidence="6">Transcription initiation factor TFIID subunit 13</fullName>
    </recommendedName>
</protein>
<dbReference type="Pfam" id="PF02269">
    <property type="entry name" value="TFIID-18kDa"/>
    <property type="match status" value="1"/>
</dbReference>
<evidence type="ECO:0000256" key="2">
    <source>
        <dbReference type="ARBA" id="ARBA00023015"/>
    </source>
</evidence>
<comment type="caution">
    <text evidence="8">The sequence shown here is derived from an EMBL/GenBank/DDBJ whole genome shotgun (WGS) entry which is preliminary data.</text>
</comment>
<name>A0A9P4QB87_9PEZI</name>
<accession>A0A9P4QB87</accession>
<evidence type="ECO:0000313" key="9">
    <source>
        <dbReference type="Proteomes" id="UP000799441"/>
    </source>
</evidence>
<evidence type="ECO:0000256" key="6">
    <source>
        <dbReference type="ARBA" id="ARBA00040136"/>
    </source>
</evidence>
<dbReference type="EMBL" id="MU003790">
    <property type="protein sequence ID" value="KAF2721492.1"/>
    <property type="molecule type" value="Genomic_DNA"/>
</dbReference>
<dbReference type="InterPro" id="IPR009072">
    <property type="entry name" value="Histone-fold"/>
</dbReference>
<dbReference type="OrthoDB" id="10266074at2759"/>
<gene>
    <name evidence="8" type="ORF">K431DRAFT_284867</name>
</gene>
<dbReference type="PANTHER" id="PTHR11380">
    <property type="entry name" value="TRANSCRIPTION INITIATION FACTOR TFIID/SUPT3-RELATED"/>
    <property type="match status" value="1"/>
</dbReference>
<dbReference type="SUPFAM" id="SSF47113">
    <property type="entry name" value="Histone-fold"/>
    <property type="match status" value="1"/>
</dbReference>
<evidence type="ECO:0000256" key="1">
    <source>
        <dbReference type="ARBA" id="ARBA00004123"/>
    </source>
</evidence>
<evidence type="ECO:0000313" key="8">
    <source>
        <dbReference type="EMBL" id="KAF2721492.1"/>
    </source>
</evidence>
<evidence type="ECO:0000256" key="5">
    <source>
        <dbReference type="ARBA" id="ARBA00038392"/>
    </source>
</evidence>
<organism evidence="8 9">
    <name type="scientific">Polychaeton citri CBS 116435</name>
    <dbReference type="NCBI Taxonomy" id="1314669"/>
    <lineage>
        <taxon>Eukaryota</taxon>
        <taxon>Fungi</taxon>
        <taxon>Dikarya</taxon>
        <taxon>Ascomycota</taxon>
        <taxon>Pezizomycotina</taxon>
        <taxon>Dothideomycetes</taxon>
        <taxon>Dothideomycetidae</taxon>
        <taxon>Capnodiales</taxon>
        <taxon>Capnodiaceae</taxon>
        <taxon>Polychaeton</taxon>
    </lineage>
</organism>
<keyword evidence="4" id="KW-0539">Nucleus</keyword>
<evidence type="ECO:0000256" key="4">
    <source>
        <dbReference type="ARBA" id="ARBA00023242"/>
    </source>
</evidence>
<dbReference type="GO" id="GO:0005669">
    <property type="term" value="C:transcription factor TFIID complex"/>
    <property type="evidence" value="ECO:0007669"/>
    <property type="project" value="TreeGrafter"/>
</dbReference>
<dbReference type="Gene3D" id="1.10.20.10">
    <property type="entry name" value="Histone, subunit A"/>
    <property type="match status" value="1"/>
</dbReference>
<keyword evidence="9" id="KW-1185">Reference proteome</keyword>
<reference evidence="8" key="1">
    <citation type="journal article" date="2020" name="Stud. Mycol.">
        <title>101 Dothideomycetes genomes: a test case for predicting lifestyles and emergence of pathogens.</title>
        <authorList>
            <person name="Haridas S."/>
            <person name="Albert R."/>
            <person name="Binder M."/>
            <person name="Bloem J."/>
            <person name="Labutti K."/>
            <person name="Salamov A."/>
            <person name="Andreopoulos B."/>
            <person name="Baker S."/>
            <person name="Barry K."/>
            <person name="Bills G."/>
            <person name="Bluhm B."/>
            <person name="Cannon C."/>
            <person name="Castanera R."/>
            <person name="Culley D."/>
            <person name="Daum C."/>
            <person name="Ezra D."/>
            <person name="Gonzalez J."/>
            <person name="Henrissat B."/>
            <person name="Kuo A."/>
            <person name="Liang C."/>
            <person name="Lipzen A."/>
            <person name="Lutzoni F."/>
            <person name="Magnuson J."/>
            <person name="Mondo S."/>
            <person name="Nolan M."/>
            <person name="Ohm R."/>
            <person name="Pangilinan J."/>
            <person name="Park H.-J."/>
            <person name="Ramirez L."/>
            <person name="Alfaro M."/>
            <person name="Sun H."/>
            <person name="Tritt A."/>
            <person name="Yoshinaga Y."/>
            <person name="Zwiers L.-H."/>
            <person name="Turgeon B."/>
            <person name="Goodwin S."/>
            <person name="Spatafora J."/>
            <person name="Crous P."/>
            <person name="Grigoriev I."/>
        </authorList>
    </citation>
    <scope>NUCLEOTIDE SEQUENCE</scope>
    <source>
        <strain evidence="8">CBS 116435</strain>
    </source>
</reference>